<evidence type="ECO:0008006" key="4">
    <source>
        <dbReference type="Google" id="ProtNLM"/>
    </source>
</evidence>
<feature type="signal peptide" evidence="1">
    <location>
        <begin position="1"/>
        <end position="26"/>
    </location>
</feature>
<reference evidence="2 3" key="1">
    <citation type="journal article" date="2014" name="Genome Biol.">
        <title>Transcriptome and methylome profiling reveals relics of genome dominance in the mesopolyploid Brassica oleracea.</title>
        <authorList>
            <person name="Parkin I.A."/>
            <person name="Koh C."/>
            <person name="Tang H."/>
            <person name="Robinson S.J."/>
            <person name="Kagale S."/>
            <person name="Clarke W.E."/>
            <person name="Town C.D."/>
            <person name="Nixon J."/>
            <person name="Krishnakumar V."/>
            <person name="Bidwell S.L."/>
            <person name="Denoeud F."/>
            <person name="Belcram H."/>
            <person name="Links M.G."/>
            <person name="Just J."/>
            <person name="Clarke C."/>
            <person name="Bender T."/>
            <person name="Huebert T."/>
            <person name="Mason A.S."/>
            <person name="Pires J.C."/>
            <person name="Barker G."/>
            <person name="Moore J."/>
            <person name="Walley P.G."/>
            <person name="Manoli S."/>
            <person name="Batley J."/>
            <person name="Edwards D."/>
            <person name="Nelson M.N."/>
            <person name="Wang X."/>
            <person name="Paterson A.H."/>
            <person name="King G."/>
            <person name="Bancroft I."/>
            <person name="Chalhoub B."/>
            <person name="Sharpe A.G."/>
        </authorList>
    </citation>
    <scope>NUCLEOTIDE SEQUENCE</scope>
    <source>
        <strain evidence="2 3">cv. TO1000</strain>
    </source>
</reference>
<feature type="chain" id="PRO_5002269509" description="Secreted protein" evidence="1">
    <location>
        <begin position="27"/>
        <end position="125"/>
    </location>
</feature>
<evidence type="ECO:0000313" key="3">
    <source>
        <dbReference type="Proteomes" id="UP000032141"/>
    </source>
</evidence>
<dbReference type="EnsemblPlants" id="Bo4g191590.1">
    <property type="protein sequence ID" value="Bo4g191590.1"/>
    <property type="gene ID" value="Bo4g191590"/>
</dbReference>
<dbReference type="AlphaFoldDB" id="A0A0D3C5U4"/>
<sequence>MVDLEGNRSSLPAVLILSRWCLLCSACSTGPVLSRKFLRFRRLVLHQRFICLPPRVGMDSQGVGSSHFRGEQRLEWTSKDVVAGPGLCQPCFACPPVGVALGTVCGASDRSPVVNPNDLFSWCRF</sequence>
<organism evidence="2 3">
    <name type="scientific">Brassica oleracea var. oleracea</name>
    <dbReference type="NCBI Taxonomy" id="109376"/>
    <lineage>
        <taxon>Eukaryota</taxon>
        <taxon>Viridiplantae</taxon>
        <taxon>Streptophyta</taxon>
        <taxon>Embryophyta</taxon>
        <taxon>Tracheophyta</taxon>
        <taxon>Spermatophyta</taxon>
        <taxon>Magnoliopsida</taxon>
        <taxon>eudicotyledons</taxon>
        <taxon>Gunneridae</taxon>
        <taxon>Pentapetalae</taxon>
        <taxon>rosids</taxon>
        <taxon>malvids</taxon>
        <taxon>Brassicales</taxon>
        <taxon>Brassicaceae</taxon>
        <taxon>Brassiceae</taxon>
        <taxon>Brassica</taxon>
    </lineage>
</organism>
<evidence type="ECO:0000313" key="2">
    <source>
        <dbReference type="EnsemblPlants" id="Bo4g191590.1"/>
    </source>
</evidence>
<dbReference type="Gramene" id="Bo4g191590.1">
    <property type="protein sequence ID" value="Bo4g191590.1"/>
    <property type="gene ID" value="Bo4g191590"/>
</dbReference>
<keyword evidence="1" id="KW-0732">Signal</keyword>
<protein>
    <recommendedName>
        <fullName evidence="4">Secreted protein</fullName>
    </recommendedName>
</protein>
<reference evidence="2" key="2">
    <citation type="submission" date="2015-03" db="UniProtKB">
        <authorList>
            <consortium name="EnsemblPlants"/>
        </authorList>
    </citation>
    <scope>IDENTIFICATION</scope>
</reference>
<name>A0A0D3C5U4_BRAOL</name>
<keyword evidence="3" id="KW-1185">Reference proteome</keyword>
<dbReference type="HOGENOM" id="CLU_1995793_0_0_1"/>
<proteinExistence type="predicted"/>
<accession>A0A0D3C5U4</accession>
<dbReference type="Proteomes" id="UP000032141">
    <property type="component" value="Chromosome C4"/>
</dbReference>
<evidence type="ECO:0000256" key="1">
    <source>
        <dbReference type="SAM" id="SignalP"/>
    </source>
</evidence>